<keyword evidence="4" id="KW-0378">Hydrolase</keyword>
<reference evidence="7" key="1">
    <citation type="submission" date="2021-07" db="EMBL/GenBank/DDBJ databases">
        <authorList>
            <person name="Durling M."/>
        </authorList>
    </citation>
    <scope>NUCLEOTIDE SEQUENCE</scope>
</reference>
<dbReference type="Gene3D" id="3.90.1300.10">
    <property type="entry name" value="Amidase signature (AS) domain"/>
    <property type="match status" value="1"/>
</dbReference>
<dbReference type="EMBL" id="CAJVRL010000132">
    <property type="protein sequence ID" value="CAG8962452.1"/>
    <property type="molecule type" value="Genomic_DNA"/>
</dbReference>
<dbReference type="OrthoDB" id="6428749at2759"/>
<dbReference type="PANTHER" id="PTHR46072">
    <property type="entry name" value="AMIDASE-RELATED-RELATED"/>
    <property type="match status" value="1"/>
</dbReference>
<accession>A0A9N9Q253</accession>
<dbReference type="GO" id="GO:0004040">
    <property type="term" value="F:amidase activity"/>
    <property type="evidence" value="ECO:0007669"/>
    <property type="project" value="UniProtKB-EC"/>
</dbReference>
<dbReference type="Pfam" id="PF01425">
    <property type="entry name" value="Amidase"/>
    <property type="match status" value="1"/>
</dbReference>
<protein>
    <recommendedName>
        <fullName evidence="3">amidase</fullName>
        <ecNumber evidence="3">3.5.1.4</ecNumber>
    </recommendedName>
</protein>
<gene>
    <name evidence="7" type="ORF">HYFRA_00014182</name>
</gene>
<evidence type="ECO:0000256" key="1">
    <source>
        <dbReference type="ARBA" id="ARBA00001311"/>
    </source>
</evidence>
<comment type="catalytic activity">
    <reaction evidence="1">
        <text>a monocarboxylic acid amide + H2O = a monocarboxylate + NH4(+)</text>
        <dbReference type="Rhea" id="RHEA:12020"/>
        <dbReference type="ChEBI" id="CHEBI:15377"/>
        <dbReference type="ChEBI" id="CHEBI:28938"/>
        <dbReference type="ChEBI" id="CHEBI:35757"/>
        <dbReference type="ChEBI" id="CHEBI:83628"/>
        <dbReference type="EC" id="3.5.1.4"/>
    </reaction>
</comment>
<evidence type="ECO:0000256" key="3">
    <source>
        <dbReference type="ARBA" id="ARBA00012922"/>
    </source>
</evidence>
<feature type="active site" description="Charge relay system" evidence="5">
    <location>
        <position position="211"/>
    </location>
</feature>
<comment type="caution">
    <text evidence="7">The sequence shown here is derived from an EMBL/GenBank/DDBJ whole genome shotgun (WGS) entry which is preliminary data.</text>
</comment>
<evidence type="ECO:0000313" key="7">
    <source>
        <dbReference type="EMBL" id="CAG8962452.1"/>
    </source>
</evidence>
<keyword evidence="8" id="KW-1185">Reference proteome</keyword>
<dbReference type="SUPFAM" id="SSF75304">
    <property type="entry name" value="Amidase signature (AS) enzymes"/>
    <property type="match status" value="1"/>
</dbReference>
<dbReference type="EC" id="3.5.1.4" evidence="3"/>
<dbReference type="PROSITE" id="PS00571">
    <property type="entry name" value="AMIDASES"/>
    <property type="match status" value="1"/>
</dbReference>
<name>A0A9N9Q253_9HELO</name>
<proteinExistence type="inferred from homology"/>
<dbReference type="InterPro" id="IPR036928">
    <property type="entry name" value="AS_sf"/>
</dbReference>
<comment type="similarity">
    <text evidence="2">Belongs to the amidase family.</text>
</comment>
<evidence type="ECO:0000256" key="4">
    <source>
        <dbReference type="ARBA" id="ARBA00022801"/>
    </source>
</evidence>
<feature type="active site" description="Acyl-ester intermediate" evidence="5">
    <location>
        <position position="235"/>
    </location>
</feature>
<sequence length="550" mass="59386">MNGSTPESWQSKVARKQRAVKANIPKEWLIPSRVDVSSNVLEIPRNCGLLTKKELEITESHDAKTLLHLLSTGTLTSSEVTTAFCKRAAIAQQLTSCLTEIMFNYAEERAAFLDRYLAINKKVLGPLHGLPISLKDSFNVKGFQTSIGIVSFLDHEPAQSNSVLVDTLLDLGAVLYVKTNVPQAVLTADSHNNIFGRTLNPRNTSLTAGGSSGGEGALIALRGSVLGVGTDLAGSIRTPSSCCGVYGFKPSSGRIPWAGQAIPGAEGVAGISGMLPSAGPMANSLTDIQLFMSTVLGTRPWLDDSAAHAIPWRSEDLKGNSLTIGILAEDPMFPLHPPIRRAIKKAIQIISAAGHKVIELEHEESTRASIGGRLAVEAMTLDPSMTLVKNIMVSGEPMVPSLLRGTRRRAEKDPKTYGVLEIAAMGLEIRAYKEAWRELFKHQKLDVVLGPASQHTAIEHDKYQLPAYGCMWNVLDYPACLIPYSYASKDLDPSPFSIVEPCLGESYKPMISDGMPCALQISALRLEDEKCLHAAQIIEGLLKKDEALTG</sequence>
<dbReference type="Proteomes" id="UP000696280">
    <property type="component" value="Unassembled WGS sequence"/>
</dbReference>
<dbReference type="AlphaFoldDB" id="A0A9N9Q253"/>
<evidence type="ECO:0000313" key="8">
    <source>
        <dbReference type="Proteomes" id="UP000696280"/>
    </source>
</evidence>
<evidence type="ECO:0000259" key="6">
    <source>
        <dbReference type="Pfam" id="PF01425"/>
    </source>
</evidence>
<dbReference type="InterPro" id="IPR020556">
    <property type="entry name" value="Amidase_CS"/>
</dbReference>
<dbReference type="PANTHER" id="PTHR46072:SF3">
    <property type="entry name" value="AMIDASE"/>
    <property type="match status" value="1"/>
</dbReference>
<evidence type="ECO:0000256" key="5">
    <source>
        <dbReference type="PIRSR" id="PIRSR001221-1"/>
    </source>
</evidence>
<dbReference type="PIRSF" id="PIRSF001221">
    <property type="entry name" value="Amidase_fungi"/>
    <property type="match status" value="1"/>
</dbReference>
<dbReference type="InterPro" id="IPR023631">
    <property type="entry name" value="Amidase_dom"/>
</dbReference>
<feature type="active site" description="Charge relay system" evidence="5">
    <location>
        <position position="135"/>
    </location>
</feature>
<evidence type="ECO:0000256" key="2">
    <source>
        <dbReference type="ARBA" id="ARBA00009199"/>
    </source>
</evidence>
<feature type="domain" description="Amidase" evidence="6">
    <location>
        <begin position="79"/>
        <end position="532"/>
    </location>
</feature>
<organism evidence="7 8">
    <name type="scientific">Hymenoscyphus fraxineus</name>
    <dbReference type="NCBI Taxonomy" id="746836"/>
    <lineage>
        <taxon>Eukaryota</taxon>
        <taxon>Fungi</taxon>
        <taxon>Dikarya</taxon>
        <taxon>Ascomycota</taxon>
        <taxon>Pezizomycotina</taxon>
        <taxon>Leotiomycetes</taxon>
        <taxon>Helotiales</taxon>
        <taxon>Helotiaceae</taxon>
        <taxon>Hymenoscyphus</taxon>
    </lineage>
</organism>